<name>A0A222P3S2_9GAMM</name>
<dbReference type="RefSeq" id="WP_094091344.1">
    <property type="nucleotide sequence ID" value="NZ_CP016397.1"/>
</dbReference>
<dbReference type="AlphaFoldDB" id="A0A222P3S2"/>
<dbReference type="NCBIfam" id="NF006989">
    <property type="entry name" value="PRK09454.1"/>
    <property type="match status" value="1"/>
</dbReference>
<evidence type="ECO:0000313" key="3">
    <source>
        <dbReference type="Proteomes" id="UP000201728"/>
    </source>
</evidence>
<dbReference type="EMBL" id="CP016397">
    <property type="protein sequence ID" value="ASQ46489.1"/>
    <property type="molecule type" value="Genomic_DNA"/>
</dbReference>
<gene>
    <name evidence="2" type="primary">ugpQ</name>
    <name evidence="2" type="ORF">clem_09695</name>
</gene>
<dbReference type="PANTHER" id="PTHR46211:SF1">
    <property type="entry name" value="GLYCEROPHOSPHODIESTER PHOSPHODIESTERASE, CYTOPLASMIC"/>
    <property type="match status" value="1"/>
</dbReference>
<dbReference type="InterPro" id="IPR030395">
    <property type="entry name" value="GP_PDE_dom"/>
</dbReference>
<dbReference type="InterPro" id="IPR017946">
    <property type="entry name" value="PLC-like_Pdiesterase_TIM-brl"/>
</dbReference>
<dbReference type="GO" id="GO:0006629">
    <property type="term" value="P:lipid metabolic process"/>
    <property type="evidence" value="ECO:0007669"/>
    <property type="project" value="InterPro"/>
</dbReference>
<dbReference type="EC" id="3.1.4.46" evidence="2"/>
<dbReference type="GO" id="GO:0008889">
    <property type="term" value="F:glycerophosphodiester phosphodiesterase activity"/>
    <property type="evidence" value="ECO:0007669"/>
    <property type="project" value="UniProtKB-EC"/>
</dbReference>
<dbReference type="SUPFAM" id="SSF51695">
    <property type="entry name" value="PLC-like phosphodiesterases"/>
    <property type="match status" value="1"/>
</dbReference>
<evidence type="ECO:0000259" key="1">
    <source>
        <dbReference type="PROSITE" id="PS51704"/>
    </source>
</evidence>
<dbReference type="CDD" id="cd08562">
    <property type="entry name" value="GDPD_EcUgpQ_like"/>
    <property type="match status" value="1"/>
</dbReference>
<feature type="domain" description="GP-PDE" evidence="1">
    <location>
        <begin position="8"/>
        <end position="243"/>
    </location>
</feature>
<accession>A0A222P3S2</accession>
<dbReference type="Gene3D" id="3.20.20.190">
    <property type="entry name" value="Phosphatidylinositol (PI) phosphodiesterase"/>
    <property type="match status" value="1"/>
</dbReference>
<dbReference type="Proteomes" id="UP000201728">
    <property type="component" value="Chromosome"/>
</dbReference>
<protein>
    <submittedName>
        <fullName evidence="2">Glycerophosphoryl diester phosphodiesterase</fullName>
        <ecNumber evidence="2">3.1.4.46</ecNumber>
    </submittedName>
</protein>
<evidence type="ECO:0000313" key="2">
    <source>
        <dbReference type="EMBL" id="ASQ46489.1"/>
    </source>
</evidence>
<organism evidence="2 3">
    <name type="scientific">Legionella clemsonensis</name>
    <dbReference type="NCBI Taxonomy" id="1867846"/>
    <lineage>
        <taxon>Bacteria</taxon>
        <taxon>Pseudomonadati</taxon>
        <taxon>Pseudomonadota</taxon>
        <taxon>Gammaproteobacteria</taxon>
        <taxon>Legionellales</taxon>
        <taxon>Legionellaceae</taxon>
        <taxon>Legionella</taxon>
    </lineage>
</organism>
<keyword evidence="3" id="KW-1185">Reference proteome</keyword>
<proteinExistence type="predicted"/>
<dbReference type="Pfam" id="PF03009">
    <property type="entry name" value="GDPD"/>
    <property type="match status" value="1"/>
</dbReference>
<reference evidence="3" key="1">
    <citation type="submission" date="2016-07" db="EMBL/GenBank/DDBJ databases">
        <authorList>
            <person name="Florea S."/>
            <person name="Webb J.S."/>
            <person name="Jaromczyk J."/>
            <person name="Schardl C.L."/>
        </authorList>
    </citation>
    <scope>NUCLEOTIDE SEQUENCE [LARGE SCALE GENOMIC DNA]</scope>
    <source>
        <strain evidence="3">CDC-D5610</strain>
    </source>
</reference>
<keyword evidence="2" id="KW-0378">Hydrolase</keyword>
<dbReference type="OrthoDB" id="9795622at2"/>
<dbReference type="PANTHER" id="PTHR46211">
    <property type="entry name" value="GLYCEROPHOSPHORYL DIESTER PHOSPHODIESTERASE"/>
    <property type="match status" value="1"/>
</dbReference>
<dbReference type="KEGG" id="lcd:clem_09695"/>
<sequence length="243" mass="27824">MQQPQAIEKIIGHRGASAYAPENTLAAFDKALALGCRYLEFDVMVSADGEPFVFHDETLKRTTNGQGEIGLVTAEYLQSLDAGRWFSRRYRGEKIPHFREALEWLTFSDVQANIEIKPYPGTTEQTTVAVLSYINRYWPQNKPLPLISSFDLAALTLCRSLAPEMPLGLLLDQWDKNWLQKAKDLLCYSIHYNKRALTAARVREIKEQGYLVLVYTVNRRRQAKKLFEWGVDAVFSDYPDLLS</sequence>
<dbReference type="PROSITE" id="PS51704">
    <property type="entry name" value="GP_PDE"/>
    <property type="match status" value="1"/>
</dbReference>
<dbReference type="PROSITE" id="PS50007">
    <property type="entry name" value="PIPLC_X_DOMAIN"/>
    <property type="match status" value="1"/>
</dbReference>